<dbReference type="EnsemblMetazoa" id="OVOC12035.1">
    <property type="protein sequence ID" value="OVOC12035.1"/>
    <property type="gene ID" value="WBGene00248844"/>
</dbReference>
<proteinExistence type="predicted"/>
<organism evidence="2 3">
    <name type="scientific">Onchocerca volvulus</name>
    <dbReference type="NCBI Taxonomy" id="6282"/>
    <lineage>
        <taxon>Eukaryota</taxon>
        <taxon>Metazoa</taxon>
        <taxon>Ecdysozoa</taxon>
        <taxon>Nematoda</taxon>
        <taxon>Chromadorea</taxon>
        <taxon>Rhabditida</taxon>
        <taxon>Spirurina</taxon>
        <taxon>Spiruromorpha</taxon>
        <taxon>Filarioidea</taxon>
        <taxon>Onchocercidae</taxon>
        <taxon>Onchocerca</taxon>
    </lineage>
</organism>
<reference evidence="3" key="1">
    <citation type="submission" date="2013-10" db="EMBL/GenBank/DDBJ databases">
        <title>Genome sequencing of Onchocerca volvulus.</title>
        <authorList>
            <person name="Cotton J."/>
            <person name="Tsai J."/>
            <person name="Stanley E."/>
            <person name="Tracey A."/>
            <person name="Holroyd N."/>
            <person name="Lustigman S."/>
            <person name="Berriman M."/>
        </authorList>
    </citation>
    <scope>NUCLEOTIDE SEQUENCE</scope>
</reference>
<dbReference type="Proteomes" id="UP000024404">
    <property type="component" value="Unassembled WGS sequence"/>
</dbReference>
<evidence type="ECO:0000313" key="3">
    <source>
        <dbReference type="Proteomes" id="UP000024404"/>
    </source>
</evidence>
<feature type="region of interest" description="Disordered" evidence="1">
    <location>
        <begin position="70"/>
        <end position="94"/>
    </location>
</feature>
<protein>
    <submittedName>
        <fullName evidence="2">Uncharacterized protein</fullName>
    </submittedName>
</protein>
<keyword evidence="3" id="KW-1185">Reference proteome</keyword>
<evidence type="ECO:0000313" key="2">
    <source>
        <dbReference type="EnsemblMetazoa" id="OVOC12035.1"/>
    </source>
</evidence>
<evidence type="ECO:0000256" key="1">
    <source>
        <dbReference type="SAM" id="MobiDB-lite"/>
    </source>
</evidence>
<reference evidence="2" key="2">
    <citation type="submission" date="2022-06" db="UniProtKB">
        <authorList>
            <consortium name="EnsemblMetazoa"/>
        </authorList>
    </citation>
    <scope>IDENTIFICATION</scope>
</reference>
<sequence>MSLQGNVLPEYHQQIYPIATIFAMRKDSKHFDGSYEDHLEKAARLSSELNSYNQNGRVSLYGFYWNLASNPSDSSTNGLTTSSRQSPFSQYNTQQRYIYGSRY</sequence>
<name>A0A8R1TLY4_ONCVO</name>
<accession>A0A8R1TLY4</accession>
<dbReference type="AlphaFoldDB" id="A0A8R1TLY4"/>
<dbReference type="EMBL" id="CMVM020000391">
    <property type="status" value="NOT_ANNOTATED_CDS"/>
    <property type="molecule type" value="Genomic_DNA"/>
</dbReference>